<feature type="compositionally biased region" description="Polar residues" evidence="1">
    <location>
        <begin position="1069"/>
        <end position="1078"/>
    </location>
</feature>
<evidence type="ECO:0000256" key="1">
    <source>
        <dbReference type="SAM" id="MobiDB-lite"/>
    </source>
</evidence>
<dbReference type="InterPro" id="IPR002931">
    <property type="entry name" value="Transglutaminase-like"/>
</dbReference>
<reference evidence="4" key="1">
    <citation type="submission" date="2022-09" db="EMBL/GenBank/DDBJ databases">
        <title>Enrichment on poylsaccharides allowed isolation of novel metabolic and taxonomic groups of Haloarchaea.</title>
        <authorList>
            <person name="Sorokin D.Y."/>
            <person name="Elcheninov A.G."/>
            <person name="Khizhniak T.V."/>
            <person name="Kolganova T.V."/>
            <person name="Kublanov I.V."/>
        </authorList>
    </citation>
    <scope>NUCLEOTIDE SEQUENCE</scope>
    <source>
        <strain evidence="4">AArc-xg1-1</strain>
    </source>
</reference>
<feature type="compositionally biased region" description="Low complexity" evidence="1">
    <location>
        <begin position="610"/>
        <end position="623"/>
    </location>
</feature>
<evidence type="ECO:0000256" key="2">
    <source>
        <dbReference type="SAM" id="Phobius"/>
    </source>
</evidence>
<comment type="caution">
    <text evidence="4">The sequence shown here is derived from an EMBL/GenBank/DDBJ whole genome shotgun (WGS) entry which is preliminary data.</text>
</comment>
<feature type="transmembrane region" description="Helical" evidence="2">
    <location>
        <begin position="18"/>
        <end position="38"/>
    </location>
</feature>
<dbReference type="PANTHER" id="PTHR42736:SF1">
    <property type="entry name" value="PROTEIN-GLUTAMINE GAMMA-GLUTAMYLTRANSFERASE"/>
    <property type="match status" value="1"/>
</dbReference>
<evidence type="ECO:0000259" key="3">
    <source>
        <dbReference type="SMART" id="SM00460"/>
    </source>
</evidence>
<feature type="compositionally biased region" description="Basic and acidic residues" evidence="1">
    <location>
        <begin position="369"/>
        <end position="380"/>
    </location>
</feature>
<dbReference type="Proteomes" id="UP001321018">
    <property type="component" value="Unassembled WGS sequence"/>
</dbReference>
<feature type="region of interest" description="Disordered" evidence="1">
    <location>
        <begin position="69"/>
        <end position="109"/>
    </location>
</feature>
<feature type="compositionally biased region" description="Acidic residues" evidence="1">
    <location>
        <begin position="449"/>
        <end position="529"/>
    </location>
</feature>
<dbReference type="EMBL" id="JAOPKA010000003">
    <property type="protein sequence ID" value="MCU4741117.1"/>
    <property type="molecule type" value="Genomic_DNA"/>
</dbReference>
<keyword evidence="2" id="KW-1133">Transmembrane helix</keyword>
<dbReference type="PANTHER" id="PTHR42736">
    <property type="entry name" value="PROTEIN-GLUTAMINE GAMMA-GLUTAMYLTRANSFERASE"/>
    <property type="match status" value="1"/>
</dbReference>
<name>A0AAP2YX40_9EURY</name>
<dbReference type="InterPro" id="IPR052901">
    <property type="entry name" value="Bact_TGase-like"/>
</dbReference>
<dbReference type="AlphaFoldDB" id="A0AAP2YX40"/>
<feature type="region of interest" description="Disordered" evidence="1">
    <location>
        <begin position="930"/>
        <end position="951"/>
    </location>
</feature>
<feature type="compositionally biased region" description="Polar residues" evidence="1">
    <location>
        <begin position="97"/>
        <end position="109"/>
    </location>
</feature>
<gene>
    <name evidence="4" type="ORF">OB960_06860</name>
</gene>
<protein>
    <recommendedName>
        <fullName evidence="3">Transglutaminase-like domain-containing protein</fullName>
    </recommendedName>
</protein>
<dbReference type="SMART" id="SM00460">
    <property type="entry name" value="TGc"/>
    <property type="match status" value="1"/>
</dbReference>
<feature type="compositionally biased region" description="Basic and acidic residues" evidence="1">
    <location>
        <begin position="1027"/>
        <end position="1040"/>
    </location>
</feature>
<feature type="compositionally biased region" description="Acidic residues" evidence="1">
    <location>
        <begin position="424"/>
        <end position="441"/>
    </location>
</feature>
<dbReference type="Pfam" id="PF11992">
    <property type="entry name" value="TgpA_N"/>
    <property type="match status" value="1"/>
</dbReference>
<feature type="domain" description="Transglutaminase-like" evidence="3">
    <location>
        <begin position="298"/>
        <end position="368"/>
    </location>
</feature>
<feature type="compositionally biased region" description="Low complexity" evidence="1">
    <location>
        <begin position="630"/>
        <end position="652"/>
    </location>
</feature>
<feature type="compositionally biased region" description="Polar residues" evidence="1">
    <location>
        <begin position="576"/>
        <end position="586"/>
    </location>
</feature>
<dbReference type="SUPFAM" id="SSF54001">
    <property type="entry name" value="Cysteine proteinases"/>
    <property type="match status" value="1"/>
</dbReference>
<dbReference type="Pfam" id="PF01841">
    <property type="entry name" value="Transglut_core"/>
    <property type="match status" value="1"/>
</dbReference>
<feature type="compositionally biased region" description="Acidic residues" evidence="1">
    <location>
        <begin position="1041"/>
        <end position="1050"/>
    </location>
</feature>
<proteinExistence type="predicted"/>
<dbReference type="InterPro" id="IPR021878">
    <property type="entry name" value="TgpA_N"/>
</dbReference>
<organism evidence="4 5">
    <name type="scientific">Natronoglomus mannanivorans</name>
    <dbReference type="NCBI Taxonomy" id="2979990"/>
    <lineage>
        <taxon>Archaea</taxon>
        <taxon>Methanobacteriati</taxon>
        <taxon>Methanobacteriota</taxon>
        <taxon>Stenosarchaea group</taxon>
        <taxon>Halobacteria</taxon>
        <taxon>Halobacteriales</taxon>
        <taxon>Natrialbaceae</taxon>
        <taxon>Natronoglomus</taxon>
    </lineage>
</organism>
<dbReference type="RefSeq" id="WP_338002948.1">
    <property type="nucleotide sequence ID" value="NZ_JAOPKA010000003.1"/>
</dbReference>
<keyword evidence="2" id="KW-0812">Transmembrane</keyword>
<dbReference type="Gene3D" id="3.10.620.30">
    <property type="match status" value="1"/>
</dbReference>
<sequence>MTENRPDSSARDRRFRDVLFAAGCLFALATVAILLPVLGGPATIGGGLGGGFGTGDGTGAADGAGALGDGLGASDSSPLASGGESADPAIGAGDETTAGSSENPFQNGSDVIQFTVDSERADYWRIDAYDHYTGQSWERTGDHREYPGELRPEGQVTGTMTQEVTLESPAGALPGAWQPRRVDVRGEADLSVSSQGGVHADGFLPAGTTYTVESYQYAPEPDALRAAGTDYPDSIAQRYTRLPAETPDRVHDLASEITADAETAYDEADAIDRWIKTNKAYSLDAEHDPDGRPVDEFLFEMDEGYCQYSASSMVVLLRSQDIPARYVTGYAPGTVAEDGGFEVRSTNAHAWVEVYFPDHGWVRFDPTPPEERMDQERADLEEAGTDEQLAHAPSVNDDPSELDEAYQDGTVSSVEGWEPSADGDGWEPAEDSNDEFDDGGDPSDPGEHEQDDWEGSMDDGDADGEEAERDGNGEEGDSDGDSDGDEQSDEQEQSEEDDTDDDETDEDGADGDGGDDEDADETADEDDTPSYEISLSPEEPVPGTEATATLTRFETESADGGGEPVPGATVRFNGESIGQTDANGQVTGEVPFEDSLEVSVSLPAEESGERSSSVSSASSSAPFGAGGSLGPLASAGGTENAATNETTRTYRTASDVELGVESSPLVAGGETAVRVTIRGTPIPEATVAVDDEAVGETDAEGRLTVPIPDDGDDNVTISARRDGLSAERTVPVETLAIEADHEYSLPLPTRTTTLTVTAGNETLSGVAVERDDGSAVGTTGGDGTVTTTLPLENAVTYAVAYDGGTAELEVDRLFGIAAAVVGAGLGVLVGLALLARRLGVTPRRVGAAARSVIVSTINAVVLATDRLDSLLELVVAHVRGGWASMRALPGVLYARFRAWRPASFVGAFRELCVAFLARLRSMFTRGSAGGGASEDAAGAAGGSGDGPDADGRIQLTVRRAWRAFVGMVSRWGRRTKTKTPGEVARTATAMGFPERQVYALTDAFRETEYGGGVSQERAAEATDALEYLRERAAGDSRSETESESESESDTEPATGTESATRGPNAEPAENTTLEEGPQ</sequence>
<keyword evidence="2" id="KW-0472">Membrane</keyword>
<feature type="region of interest" description="Disordered" evidence="1">
    <location>
        <begin position="1027"/>
        <end position="1078"/>
    </location>
</feature>
<feature type="transmembrane region" description="Helical" evidence="2">
    <location>
        <begin position="813"/>
        <end position="835"/>
    </location>
</feature>
<accession>A0AAP2YX40</accession>
<feature type="region of interest" description="Disordered" evidence="1">
    <location>
        <begin position="365"/>
        <end position="652"/>
    </location>
</feature>
<evidence type="ECO:0000313" key="5">
    <source>
        <dbReference type="Proteomes" id="UP001321018"/>
    </source>
</evidence>
<dbReference type="InterPro" id="IPR038765">
    <property type="entry name" value="Papain-like_cys_pep_sf"/>
</dbReference>
<evidence type="ECO:0000313" key="4">
    <source>
        <dbReference type="EMBL" id="MCU4741117.1"/>
    </source>
</evidence>